<evidence type="ECO:0000313" key="2">
    <source>
        <dbReference type="Proteomes" id="UP001595456"/>
    </source>
</evidence>
<protein>
    <submittedName>
        <fullName evidence="1">Uncharacterized protein</fullName>
    </submittedName>
</protein>
<name>A0ABV7E5J8_9SPHN</name>
<gene>
    <name evidence="1" type="ORF">ACFODU_04455</name>
</gene>
<accession>A0ABV7E5J8</accession>
<evidence type="ECO:0000313" key="1">
    <source>
        <dbReference type="EMBL" id="MFC3097046.1"/>
    </source>
</evidence>
<dbReference type="RefSeq" id="WP_336927555.1">
    <property type="nucleotide sequence ID" value="NZ_JBANRO010000016.1"/>
</dbReference>
<comment type="caution">
    <text evidence="1">The sequence shown here is derived from an EMBL/GenBank/DDBJ whole genome shotgun (WGS) entry which is preliminary data.</text>
</comment>
<keyword evidence="2" id="KW-1185">Reference proteome</keyword>
<dbReference type="EMBL" id="JBHRST010000005">
    <property type="protein sequence ID" value="MFC3097046.1"/>
    <property type="molecule type" value="Genomic_DNA"/>
</dbReference>
<sequence length="141" mass="15402">MAFMYDITKLAATETSTVELVGGDDAPLYDNKGQRLSITVYGPGTKVYQRAQSRQQNLLVDKIKKRGKMDQTAEEKLAEQAEFLAACTVSFNHFTYPPAEGLEGAALFRKAYEDPSIGFIAAQVAAHINDWANFTTSSAAS</sequence>
<proteinExistence type="predicted"/>
<reference evidence="2" key="1">
    <citation type="journal article" date="2019" name="Int. J. Syst. Evol. Microbiol.">
        <title>The Global Catalogue of Microorganisms (GCM) 10K type strain sequencing project: providing services to taxonomists for standard genome sequencing and annotation.</title>
        <authorList>
            <consortium name="The Broad Institute Genomics Platform"/>
            <consortium name="The Broad Institute Genome Sequencing Center for Infectious Disease"/>
            <person name="Wu L."/>
            <person name="Ma J."/>
        </authorList>
    </citation>
    <scope>NUCLEOTIDE SEQUENCE [LARGE SCALE GENOMIC DNA]</scope>
    <source>
        <strain evidence="2">KCTC 52607</strain>
    </source>
</reference>
<dbReference type="Proteomes" id="UP001595456">
    <property type="component" value="Unassembled WGS sequence"/>
</dbReference>
<organism evidence="1 2">
    <name type="scientific">Alteraurantiacibacter palmitatis</name>
    <dbReference type="NCBI Taxonomy" id="2054628"/>
    <lineage>
        <taxon>Bacteria</taxon>
        <taxon>Pseudomonadati</taxon>
        <taxon>Pseudomonadota</taxon>
        <taxon>Alphaproteobacteria</taxon>
        <taxon>Sphingomonadales</taxon>
        <taxon>Erythrobacteraceae</taxon>
        <taxon>Alteraurantiacibacter</taxon>
    </lineage>
</organism>